<dbReference type="InParanoid" id="A2F4E9"/>
<dbReference type="VEuPathDB" id="TrichDB:TVAGG3_1031380"/>
<proteinExistence type="predicted"/>
<gene>
    <name evidence="2" type="ORF">TVAG_257680</name>
</gene>
<organism evidence="2 3">
    <name type="scientific">Trichomonas vaginalis (strain ATCC PRA-98 / G3)</name>
    <dbReference type="NCBI Taxonomy" id="412133"/>
    <lineage>
        <taxon>Eukaryota</taxon>
        <taxon>Metamonada</taxon>
        <taxon>Parabasalia</taxon>
        <taxon>Trichomonadida</taxon>
        <taxon>Trichomonadidae</taxon>
        <taxon>Trichomonas</taxon>
    </lineage>
</organism>
<keyword evidence="1" id="KW-1133">Transmembrane helix</keyword>
<dbReference type="Proteomes" id="UP000001542">
    <property type="component" value="Unassembled WGS sequence"/>
</dbReference>
<sequence length="127" mass="14187">MALIHADPLLSSHKDMESVDREGKSRNISINKKHLLLGGIAAGGILIGVIIGMICAFVFKSMPVVISNQYDTLDNCNTYSTFSCKGNSAEMDSKYFQNKWNTPKHCEDRWKPGFQDRSKLTGYAQLK</sequence>
<reference evidence="2" key="2">
    <citation type="journal article" date="2007" name="Science">
        <title>Draft genome sequence of the sexually transmitted pathogen Trichomonas vaginalis.</title>
        <authorList>
            <person name="Carlton J.M."/>
            <person name="Hirt R.P."/>
            <person name="Silva J.C."/>
            <person name="Delcher A.L."/>
            <person name="Schatz M."/>
            <person name="Zhao Q."/>
            <person name="Wortman J.R."/>
            <person name="Bidwell S.L."/>
            <person name="Alsmark U.C.M."/>
            <person name="Besteiro S."/>
            <person name="Sicheritz-Ponten T."/>
            <person name="Noel C.J."/>
            <person name="Dacks J.B."/>
            <person name="Foster P.G."/>
            <person name="Simillion C."/>
            <person name="Van de Peer Y."/>
            <person name="Miranda-Saavedra D."/>
            <person name="Barton G.J."/>
            <person name="Westrop G.D."/>
            <person name="Mueller S."/>
            <person name="Dessi D."/>
            <person name="Fiori P.L."/>
            <person name="Ren Q."/>
            <person name="Paulsen I."/>
            <person name="Zhang H."/>
            <person name="Bastida-Corcuera F.D."/>
            <person name="Simoes-Barbosa A."/>
            <person name="Brown M.T."/>
            <person name="Hayes R.D."/>
            <person name="Mukherjee M."/>
            <person name="Okumura C.Y."/>
            <person name="Schneider R."/>
            <person name="Smith A.J."/>
            <person name="Vanacova S."/>
            <person name="Villalvazo M."/>
            <person name="Haas B.J."/>
            <person name="Pertea M."/>
            <person name="Feldblyum T.V."/>
            <person name="Utterback T.R."/>
            <person name="Shu C.L."/>
            <person name="Osoegawa K."/>
            <person name="de Jong P.J."/>
            <person name="Hrdy I."/>
            <person name="Horvathova L."/>
            <person name="Zubacova Z."/>
            <person name="Dolezal P."/>
            <person name="Malik S.B."/>
            <person name="Logsdon J.M. Jr."/>
            <person name="Henze K."/>
            <person name="Gupta A."/>
            <person name="Wang C.C."/>
            <person name="Dunne R.L."/>
            <person name="Upcroft J.A."/>
            <person name="Upcroft P."/>
            <person name="White O."/>
            <person name="Salzberg S.L."/>
            <person name="Tang P."/>
            <person name="Chiu C.-H."/>
            <person name="Lee Y.-S."/>
            <person name="Embley T.M."/>
            <person name="Coombs G.H."/>
            <person name="Mottram J.C."/>
            <person name="Tachezy J."/>
            <person name="Fraser-Liggett C.M."/>
            <person name="Johnson P.J."/>
        </authorList>
    </citation>
    <scope>NUCLEOTIDE SEQUENCE [LARGE SCALE GENOMIC DNA]</scope>
    <source>
        <strain evidence="2">G3</strain>
    </source>
</reference>
<dbReference type="AlphaFoldDB" id="A2F4E9"/>
<name>A2F4E9_TRIV3</name>
<dbReference type="KEGG" id="tva:4758028"/>
<evidence type="ECO:0000313" key="2">
    <source>
        <dbReference type="EMBL" id="EAY00214.1"/>
    </source>
</evidence>
<keyword evidence="1" id="KW-0812">Transmembrane</keyword>
<evidence type="ECO:0000313" key="3">
    <source>
        <dbReference type="Proteomes" id="UP000001542"/>
    </source>
</evidence>
<reference evidence="2" key="1">
    <citation type="submission" date="2006-10" db="EMBL/GenBank/DDBJ databases">
        <authorList>
            <person name="Amadeo P."/>
            <person name="Zhao Q."/>
            <person name="Wortman J."/>
            <person name="Fraser-Liggett C."/>
            <person name="Carlton J."/>
        </authorList>
    </citation>
    <scope>NUCLEOTIDE SEQUENCE</scope>
    <source>
        <strain evidence="2">G3</strain>
    </source>
</reference>
<protein>
    <submittedName>
        <fullName evidence="2">Uncharacterized protein</fullName>
    </submittedName>
</protein>
<keyword evidence="3" id="KW-1185">Reference proteome</keyword>
<accession>A2F4E9</accession>
<keyword evidence="1" id="KW-0472">Membrane</keyword>
<feature type="transmembrane region" description="Helical" evidence="1">
    <location>
        <begin position="35"/>
        <end position="59"/>
    </location>
</feature>
<dbReference type="VEuPathDB" id="TrichDB:TVAG_257680"/>
<evidence type="ECO:0000256" key="1">
    <source>
        <dbReference type="SAM" id="Phobius"/>
    </source>
</evidence>
<dbReference type="EMBL" id="DS113609">
    <property type="protein sequence ID" value="EAY00214.1"/>
    <property type="molecule type" value="Genomic_DNA"/>
</dbReference>
<dbReference type="RefSeq" id="XP_001313143.1">
    <property type="nucleotide sequence ID" value="XM_001313142.1"/>
</dbReference>